<evidence type="ECO:0000313" key="6">
    <source>
        <dbReference type="EMBL" id="MEY8001278.1"/>
    </source>
</evidence>
<keyword evidence="7" id="KW-1185">Reference proteome</keyword>
<evidence type="ECO:0000256" key="3">
    <source>
        <dbReference type="ARBA" id="ARBA00023004"/>
    </source>
</evidence>
<dbReference type="PANTHER" id="PTHR43524:SF1">
    <property type="entry name" value="RADICAL SAM SUPERFAMILY PROTEIN"/>
    <property type="match status" value="1"/>
</dbReference>
<evidence type="ECO:0000256" key="4">
    <source>
        <dbReference type="ARBA" id="ARBA00023014"/>
    </source>
</evidence>
<dbReference type="EMBL" id="JBGEWD010000015">
    <property type="protein sequence ID" value="MEY8001278.1"/>
    <property type="molecule type" value="Genomic_DNA"/>
</dbReference>
<reference evidence="6 7" key="1">
    <citation type="submission" date="2024-08" db="EMBL/GenBank/DDBJ databases">
        <title>Clostridium lapicellarii sp. nov., and Clostridium renhuaiense sp. nov., two species isolated from the mud in a fermentation cellar used for producing sauce-flavour Chinese liquors.</title>
        <authorList>
            <person name="Yang F."/>
            <person name="Wang H."/>
            <person name="Chen L.Q."/>
            <person name="Zhou N."/>
            <person name="Lu J.J."/>
            <person name="Pu X.X."/>
            <person name="Wan B."/>
            <person name="Wang L."/>
            <person name="Liu S.J."/>
        </authorList>
    </citation>
    <scope>NUCLEOTIDE SEQUENCE [LARGE SCALE GENOMIC DNA]</scope>
    <source>
        <strain evidence="6 7">MT-5</strain>
    </source>
</reference>
<accession>A0ABV4BRZ9</accession>
<dbReference type="InterPro" id="IPR058240">
    <property type="entry name" value="rSAM_sf"/>
</dbReference>
<evidence type="ECO:0000259" key="5">
    <source>
        <dbReference type="PROSITE" id="PS51918"/>
    </source>
</evidence>
<dbReference type="CDD" id="cd01335">
    <property type="entry name" value="Radical_SAM"/>
    <property type="match status" value="1"/>
</dbReference>
<keyword evidence="1" id="KW-0949">S-adenosyl-L-methionine</keyword>
<dbReference type="Pfam" id="PF04055">
    <property type="entry name" value="Radical_SAM"/>
    <property type="match status" value="1"/>
</dbReference>
<keyword evidence="4" id="KW-0411">Iron-sulfur</keyword>
<name>A0ABV4BRZ9_9CLOT</name>
<dbReference type="SFLD" id="SFLDS00029">
    <property type="entry name" value="Radical_SAM"/>
    <property type="match status" value="1"/>
</dbReference>
<dbReference type="Gene3D" id="3.20.20.70">
    <property type="entry name" value="Aldolase class I"/>
    <property type="match status" value="1"/>
</dbReference>
<comment type="caution">
    <text evidence="6">The sequence shown here is derived from an EMBL/GenBank/DDBJ whole genome shotgun (WGS) entry which is preliminary data.</text>
</comment>
<dbReference type="SFLD" id="SFLDG01067">
    <property type="entry name" value="SPASM/twitch_domain_containing"/>
    <property type="match status" value="1"/>
</dbReference>
<feature type="domain" description="Radical SAM core" evidence="5">
    <location>
        <begin position="58"/>
        <end position="276"/>
    </location>
</feature>
<dbReference type="RefSeq" id="WP_369705168.1">
    <property type="nucleotide sequence ID" value="NZ_JBGEWD010000015.1"/>
</dbReference>
<sequence length="363" mass="41290">MKKTLNLSDYMNKGIESIVKNILKSSIKNPKETQFLIKYMLSVTAAKDRRNMLESEGEHIPPFLMASICSNCNLYCKGCYARANNSCGDNLKYNEMSEERWEHIFNEARELGISSILFLGGEPMMRRGIIEKASSVKEIVFPIFTNGTMFDEDYINLFDKNRNLVPMISIEGTEYQTDSRRGKNTYNSIITAANNLNKRKILFGCSITVTVKNIKTVTNKEFIQHLYNKGTRVLIFVEYTPVIKSTEKLAPTERERLLLGKKLEELRQTFENMVFLSFPGDEKYMGGCLAAGRGFFHINANGSAEPCPLSPYSDVNLKESTLRNALKSPLFKKLKNNQMLIGEHEGGCLLFEKEDDVKNLLNT</sequence>
<organism evidence="6 7">
    <name type="scientific">Clostridium moutaii</name>
    <dbReference type="NCBI Taxonomy" id="3240932"/>
    <lineage>
        <taxon>Bacteria</taxon>
        <taxon>Bacillati</taxon>
        <taxon>Bacillota</taxon>
        <taxon>Clostridia</taxon>
        <taxon>Eubacteriales</taxon>
        <taxon>Clostridiaceae</taxon>
        <taxon>Clostridium</taxon>
    </lineage>
</organism>
<proteinExistence type="predicted"/>
<dbReference type="CDD" id="cd21128">
    <property type="entry name" value="SPASM_rSAM"/>
    <property type="match status" value="1"/>
</dbReference>
<evidence type="ECO:0000256" key="1">
    <source>
        <dbReference type="ARBA" id="ARBA00022691"/>
    </source>
</evidence>
<evidence type="ECO:0000313" key="7">
    <source>
        <dbReference type="Proteomes" id="UP001564657"/>
    </source>
</evidence>
<dbReference type="SUPFAM" id="SSF102114">
    <property type="entry name" value="Radical SAM enzymes"/>
    <property type="match status" value="1"/>
</dbReference>
<dbReference type="PROSITE" id="PS51918">
    <property type="entry name" value="RADICAL_SAM"/>
    <property type="match status" value="1"/>
</dbReference>
<protein>
    <submittedName>
        <fullName evidence="6">Radical SAM protein</fullName>
    </submittedName>
</protein>
<keyword evidence="3" id="KW-0408">Iron</keyword>
<dbReference type="InterPro" id="IPR007197">
    <property type="entry name" value="rSAM"/>
</dbReference>
<evidence type="ECO:0000256" key="2">
    <source>
        <dbReference type="ARBA" id="ARBA00022723"/>
    </source>
</evidence>
<dbReference type="InterPro" id="IPR013785">
    <property type="entry name" value="Aldolase_TIM"/>
</dbReference>
<keyword evidence="2" id="KW-0479">Metal-binding</keyword>
<dbReference type="PANTHER" id="PTHR43524">
    <property type="entry name" value="RADICAL SAM SUPERFAMILY PROTEIN"/>
    <property type="match status" value="1"/>
</dbReference>
<dbReference type="Proteomes" id="UP001564657">
    <property type="component" value="Unassembled WGS sequence"/>
</dbReference>
<gene>
    <name evidence="6" type="ORF">AB8U03_13945</name>
</gene>